<evidence type="ECO:0000313" key="9">
    <source>
        <dbReference type="EMBL" id="CAK8693951.1"/>
    </source>
</evidence>
<protein>
    <recommendedName>
        <fullName evidence="4">Carbohydrate deacetylase</fullName>
    </recommendedName>
</protein>
<comment type="similarity">
    <text evidence="3">Belongs to the YdjC deacetylase family.</text>
</comment>
<evidence type="ECO:0000256" key="4">
    <source>
        <dbReference type="ARBA" id="ARBA00018477"/>
    </source>
</evidence>
<evidence type="ECO:0000256" key="7">
    <source>
        <dbReference type="ARBA" id="ARBA00022842"/>
    </source>
</evidence>
<gene>
    <name evidence="9" type="ORF">CVLEPA_LOCUS27236</name>
</gene>
<evidence type="ECO:0000313" key="10">
    <source>
        <dbReference type="Proteomes" id="UP001642483"/>
    </source>
</evidence>
<dbReference type="PANTHER" id="PTHR31609">
    <property type="entry name" value="YDJC DEACETYLASE FAMILY MEMBER"/>
    <property type="match status" value="1"/>
</dbReference>
<dbReference type="InterPro" id="IPR011330">
    <property type="entry name" value="Glyco_hydro/deAcase_b/a-brl"/>
</dbReference>
<reference evidence="9 10" key="1">
    <citation type="submission" date="2024-02" db="EMBL/GenBank/DDBJ databases">
        <authorList>
            <person name="Daric V."/>
            <person name="Darras S."/>
        </authorList>
    </citation>
    <scope>NUCLEOTIDE SEQUENCE [LARGE SCALE GENOMIC DNA]</scope>
</reference>
<evidence type="ECO:0000256" key="1">
    <source>
        <dbReference type="ARBA" id="ARBA00001946"/>
    </source>
</evidence>
<organism evidence="9 10">
    <name type="scientific">Clavelina lepadiformis</name>
    <name type="common">Light-bulb sea squirt</name>
    <name type="synonym">Ascidia lepadiformis</name>
    <dbReference type="NCBI Taxonomy" id="159417"/>
    <lineage>
        <taxon>Eukaryota</taxon>
        <taxon>Metazoa</taxon>
        <taxon>Chordata</taxon>
        <taxon>Tunicata</taxon>
        <taxon>Ascidiacea</taxon>
        <taxon>Aplousobranchia</taxon>
        <taxon>Clavelinidae</taxon>
        <taxon>Clavelina</taxon>
    </lineage>
</organism>
<proteinExistence type="inferred from homology"/>
<evidence type="ECO:0000256" key="6">
    <source>
        <dbReference type="ARBA" id="ARBA00022801"/>
    </source>
</evidence>
<dbReference type="Pfam" id="PF04794">
    <property type="entry name" value="YdjC"/>
    <property type="match status" value="1"/>
</dbReference>
<dbReference type="EMBL" id="CAWYQH010000141">
    <property type="protein sequence ID" value="CAK8693951.1"/>
    <property type="molecule type" value="Genomic_DNA"/>
</dbReference>
<evidence type="ECO:0000256" key="2">
    <source>
        <dbReference type="ARBA" id="ARBA00003451"/>
    </source>
</evidence>
<evidence type="ECO:0000256" key="5">
    <source>
        <dbReference type="ARBA" id="ARBA00022723"/>
    </source>
</evidence>
<keyword evidence="10" id="KW-1185">Reference proteome</keyword>
<keyword evidence="8" id="KW-0119">Carbohydrate metabolism</keyword>
<evidence type="ECO:0000256" key="3">
    <source>
        <dbReference type="ARBA" id="ARBA00008843"/>
    </source>
</evidence>
<name>A0ABP0GQB5_CLALP</name>
<comment type="function">
    <text evidence="2">Probably catalyzes the deacetylation of acetylated carbohydrates an important step in the degradation of oligosaccharides.</text>
</comment>
<sequence>MRRNLLIVADDFGYGNARDHGILKCFQKNCISGVSILPNCKHSYNAVQIAKKHNLPTGLHFNITEGQPLSNADSVSSLVGPSGKFLGKSGFWSAANIVQCHVALELETQIDWFRNKFGYLPLHIDGHQHVHVHPDVVHVFSKTLSNFRIKRTRLPIEYPSPKLPVRQSFEKEHFLNKVTRMAEQAALVFKEHEVCHTEAFIGMYLMGKNMSIESLQSTINQVFQSGVGSCELMVHPGYRGDPVTDGCLGDEFADAFSCSPDREHELNRENGRIGAGNPIVGAEPVQSIRNRVEWCMWEHGFQPISVEYVQHLVLLTVSWEKEQEGEDVERERKRERMRAWKRIKEKGLVVLRKKLHT</sequence>
<dbReference type="InterPro" id="IPR006879">
    <property type="entry name" value="YdjC-like"/>
</dbReference>
<dbReference type="PANTHER" id="PTHR31609:SF1">
    <property type="entry name" value="CARBOHYDRATE DEACETYLASE"/>
    <property type="match status" value="1"/>
</dbReference>
<keyword evidence="6" id="KW-0378">Hydrolase</keyword>
<dbReference type="Gene3D" id="3.20.20.370">
    <property type="entry name" value="Glycoside hydrolase/deacetylase"/>
    <property type="match status" value="1"/>
</dbReference>
<keyword evidence="5" id="KW-0479">Metal-binding</keyword>
<accession>A0ABP0GQB5</accession>
<dbReference type="SUPFAM" id="SSF88713">
    <property type="entry name" value="Glycoside hydrolase/deacetylase"/>
    <property type="match status" value="1"/>
</dbReference>
<comment type="caution">
    <text evidence="9">The sequence shown here is derived from an EMBL/GenBank/DDBJ whole genome shotgun (WGS) entry which is preliminary data.</text>
</comment>
<comment type="cofactor">
    <cofactor evidence="1">
        <name>Mg(2+)</name>
        <dbReference type="ChEBI" id="CHEBI:18420"/>
    </cofactor>
</comment>
<evidence type="ECO:0000256" key="8">
    <source>
        <dbReference type="ARBA" id="ARBA00023277"/>
    </source>
</evidence>
<dbReference type="Proteomes" id="UP001642483">
    <property type="component" value="Unassembled WGS sequence"/>
</dbReference>
<keyword evidence="7" id="KW-0460">Magnesium</keyword>